<dbReference type="InterPro" id="IPR003598">
    <property type="entry name" value="Ig_sub2"/>
</dbReference>
<dbReference type="GeneTree" id="ENSGT01100000263479"/>
<dbReference type="OMA" id="CKARNTG"/>
<feature type="domain" description="Ig-like" evidence="5">
    <location>
        <begin position="309"/>
        <end position="397"/>
    </location>
</feature>
<dbReference type="SMART" id="SM00409">
    <property type="entry name" value="IG"/>
    <property type="match status" value="8"/>
</dbReference>
<evidence type="ECO:0000256" key="4">
    <source>
        <dbReference type="ARBA" id="ARBA00023319"/>
    </source>
</evidence>
<protein>
    <recommendedName>
        <fullName evidence="5">Ig-like domain-containing protein</fullName>
    </recommendedName>
</protein>
<feature type="domain" description="Ig-like" evidence="5">
    <location>
        <begin position="116"/>
        <end position="200"/>
    </location>
</feature>
<dbReference type="Pfam" id="PF07679">
    <property type="entry name" value="I-set"/>
    <property type="match status" value="1"/>
</dbReference>
<evidence type="ECO:0000313" key="7">
    <source>
        <dbReference type="Proteomes" id="UP000472265"/>
    </source>
</evidence>
<dbReference type="PROSITE" id="PS50835">
    <property type="entry name" value="IG_LIKE"/>
    <property type="match status" value="8"/>
</dbReference>
<dbReference type="PANTHER" id="PTHR44337:SF20">
    <property type="entry name" value="CARCINOEMBRYONIC ANTIGEN-RELATED CELL ADHESION MOLECULE 5-RELATED"/>
    <property type="match status" value="1"/>
</dbReference>
<evidence type="ECO:0000256" key="1">
    <source>
        <dbReference type="ARBA" id="ARBA00022729"/>
    </source>
</evidence>
<evidence type="ECO:0000313" key="6">
    <source>
        <dbReference type="Ensembl" id="ENSSAUP00010035863.1"/>
    </source>
</evidence>
<dbReference type="InParanoid" id="A0A671W9X8"/>
<reference evidence="6" key="2">
    <citation type="submission" date="2025-08" db="UniProtKB">
        <authorList>
            <consortium name="Ensembl"/>
        </authorList>
    </citation>
    <scope>IDENTIFICATION</scope>
</reference>
<dbReference type="InterPro" id="IPR007110">
    <property type="entry name" value="Ig-like_dom"/>
</dbReference>
<dbReference type="InterPro" id="IPR003599">
    <property type="entry name" value="Ig_sub"/>
</dbReference>
<evidence type="ECO:0000256" key="3">
    <source>
        <dbReference type="ARBA" id="ARBA00023180"/>
    </source>
</evidence>
<dbReference type="InterPro" id="IPR052598">
    <property type="entry name" value="IgSF_CEA-related"/>
</dbReference>
<organism evidence="6 7">
    <name type="scientific">Sparus aurata</name>
    <name type="common">Gilthead sea bream</name>
    <dbReference type="NCBI Taxonomy" id="8175"/>
    <lineage>
        <taxon>Eukaryota</taxon>
        <taxon>Metazoa</taxon>
        <taxon>Chordata</taxon>
        <taxon>Craniata</taxon>
        <taxon>Vertebrata</taxon>
        <taxon>Euteleostomi</taxon>
        <taxon>Actinopterygii</taxon>
        <taxon>Neopterygii</taxon>
        <taxon>Teleostei</taxon>
        <taxon>Neoteleostei</taxon>
        <taxon>Acanthomorphata</taxon>
        <taxon>Eupercaria</taxon>
        <taxon>Spariformes</taxon>
        <taxon>Sparidae</taxon>
        <taxon>Sparus</taxon>
    </lineage>
</organism>
<dbReference type="InterPro" id="IPR013098">
    <property type="entry name" value="Ig_I-set"/>
</dbReference>
<keyword evidence="2" id="KW-1015">Disulfide bond</keyword>
<dbReference type="AlphaFoldDB" id="A0A671W9X8"/>
<feature type="domain" description="Ig-like" evidence="5">
    <location>
        <begin position="478"/>
        <end position="566"/>
    </location>
</feature>
<keyword evidence="7" id="KW-1185">Reference proteome</keyword>
<feature type="domain" description="Ig-like" evidence="5">
    <location>
        <begin position="569"/>
        <end position="648"/>
    </location>
</feature>
<dbReference type="Gene3D" id="2.60.40.10">
    <property type="entry name" value="Immunoglobulins"/>
    <property type="match status" value="9"/>
</dbReference>
<reference evidence="6" key="3">
    <citation type="submission" date="2025-09" db="UniProtKB">
        <authorList>
            <consortium name="Ensembl"/>
        </authorList>
    </citation>
    <scope>IDENTIFICATION</scope>
</reference>
<name>A0A671W9X8_SPAAU</name>
<feature type="domain" description="Ig-like" evidence="5">
    <location>
        <begin position="402"/>
        <end position="468"/>
    </location>
</feature>
<dbReference type="InterPro" id="IPR013151">
    <property type="entry name" value="Immunoglobulin_dom"/>
</dbReference>
<sequence length="858" mass="94507">NDKKYIIFYVMYNDQSPAHSQSISATKNPIQVGSNVTLNSQTNVSTGVWMLADMGIIVFISSGNVMIDMDWSDRVTYNPNTSSLTIRSLQVEDSGMYILEAFNLFRANLTLSVQVPISNVTLTARETNLVEFNDTAVLMCSVSKGTSLSYVWMKGSSVVTAGGGVQFSNGGATLTIAMVTRYDKGPFKCNVSNGISHEISAPVHLNISCEFSQDNVSANNGPSNVTMTTMPMMHIHRTGTNITLMCSAESKPEATIQWMFDGMYLNQSGPQLKLERVAESNSGSYTCLFHNTVTSRFASASEMIMVLDPLASVVVNHTGGPAILHKSFTMHCEVVGSVDRIWWWKNDNLIYADNTTDFSMGNKTLTLNPVQKSDNGNYKCQAFNYVSNMTSSPFMVEVNYGPYMPTIMGPNVAKTGDNVTLSCHASSHPPSTYKWFFNGSNVANMSKYYTPPLTKDMSGKYVCEAYNNVTGMNSTAYTMLTVVASMNPAIEGHHYNLTCNVTGPADHVYWMKDGEPLHENSSTVISMHNKTVSFNPLAYTDTGYYKCKAINAVGNMTSPPHMLLVNFGPQKPIIYGPAYAETGSTAVFNCSAKSMPPSNFTWWFNRSEVANTSMLTTGPLYLNMSGEYICMAHNSVTGKNSSNSMMLTVVEAITSVMVQNSTIPINNENFTLTCEVTGPYDKIYWMKDNMYLNMNTSMEKANMSYHIQNNMLHLTPVTLYNDGAYQCVAANKAAHHSSPPYMLLVNYGPLNVKILTPDPIIFGSPVSLKCYADSRPECDFYWFVNNQTVPEITGSELTFTTLQGGYWNYTCKARNPVTNITMYKTKTFTIGHASALIPSQGSLMLMGLFALSAAVLFD</sequence>
<feature type="domain" description="Ig-like" evidence="5">
    <location>
        <begin position="222"/>
        <end position="299"/>
    </location>
</feature>
<dbReference type="Ensembl" id="ENSSAUT00010037774.1">
    <property type="protein sequence ID" value="ENSSAUP00010035863.1"/>
    <property type="gene ID" value="ENSSAUG00010015174.1"/>
</dbReference>
<accession>A0A671W9X8</accession>
<dbReference type="Proteomes" id="UP000472265">
    <property type="component" value="Chromosome 17"/>
</dbReference>
<dbReference type="InterPro" id="IPR013783">
    <property type="entry name" value="Ig-like_fold"/>
</dbReference>
<feature type="domain" description="Ig-like" evidence="5">
    <location>
        <begin position="651"/>
        <end position="746"/>
    </location>
</feature>
<dbReference type="PANTHER" id="PTHR44337">
    <property type="entry name" value="CARCINOEMBRYONIC ANTIGEN-RELATED CELL ADHESION MOLECULE 8"/>
    <property type="match status" value="1"/>
</dbReference>
<dbReference type="InterPro" id="IPR036179">
    <property type="entry name" value="Ig-like_dom_sf"/>
</dbReference>
<dbReference type="SUPFAM" id="SSF48726">
    <property type="entry name" value="Immunoglobulin"/>
    <property type="match status" value="7"/>
</dbReference>
<dbReference type="CDD" id="cd00096">
    <property type="entry name" value="Ig"/>
    <property type="match status" value="1"/>
</dbReference>
<evidence type="ECO:0000259" key="5">
    <source>
        <dbReference type="PROSITE" id="PS50835"/>
    </source>
</evidence>
<keyword evidence="1" id="KW-0732">Signal</keyword>
<feature type="domain" description="Ig-like" evidence="5">
    <location>
        <begin position="749"/>
        <end position="829"/>
    </location>
</feature>
<gene>
    <name evidence="6" type="primary">ceacam1</name>
</gene>
<keyword evidence="3" id="KW-0325">Glycoprotein</keyword>
<proteinExistence type="predicted"/>
<keyword evidence="4" id="KW-0393">Immunoglobulin domain</keyword>
<dbReference type="Pfam" id="PF13927">
    <property type="entry name" value="Ig_3"/>
    <property type="match status" value="5"/>
</dbReference>
<evidence type="ECO:0000256" key="2">
    <source>
        <dbReference type="ARBA" id="ARBA00023157"/>
    </source>
</evidence>
<dbReference type="SMART" id="SM00408">
    <property type="entry name" value="IGc2"/>
    <property type="match status" value="8"/>
</dbReference>
<reference evidence="6" key="1">
    <citation type="submission" date="2021-04" db="EMBL/GenBank/DDBJ databases">
        <authorList>
            <consortium name="Wellcome Sanger Institute Data Sharing"/>
        </authorList>
    </citation>
    <scope>NUCLEOTIDE SEQUENCE [LARGE SCALE GENOMIC DNA]</scope>
</reference>
<dbReference type="Pfam" id="PF00047">
    <property type="entry name" value="ig"/>
    <property type="match status" value="1"/>
</dbReference>